<evidence type="ECO:0000313" key="2">
    <source>
        <dbReference type="Proteomes" id="UP000198233"/>
    </source>
</evidence>
<dbReference type="RefSeq" id="WP_088905518.1">
    <property type="nucleotide sequence ID" value="NZ_CP022272.1"/>
</dbReference>
<dbReference type="AlphaFoldDB" id="A0AAC9XPQ2"/>
<name>A0AAC9XPQ2_9GAMM</name>
<evidence type="ECO:0000313" key="1">
    <source>
        <dbReference type="EMBL" id="ASJ98064.1"/>
    </source>
</evidence>
<dbReference type="Pfam" id="PF11279">
    <property type="entry name" value="DUF3080"/>
    <property type="match status" value="1"/>
</dbReference>
<dbReference type="InterPro" id="IPR021431">
    <property type="entry name" value="DUF3080"/>
</dbReference>
<accession>A0AAC9XPQ2</accession>
<sequence>MQQTNAAATCITDSIIKACIAVGFSFLLLGCQRAKDVDYLWQDYGQRLSNVIERPYTAADFVPQQISRPKPVTRPSQTISILETLSLSHCQLGTLIADHNSTLGKVAPPSQQFIYQIRFIQLAPACIDTLEAGPLRRELTQALKQKQDGAMEDFNRVLTRDRSITQSLFIGYDSLVLDKTRAGRFELESALGQMLDIKRAIAQQAWQQIDTKQIEPTLALLAHQSLLPKYLRSLSYSQAQLVALNDYLTEHAASITCRPGHANHKQEILQNVFHKFYLAQIQAYLSQLNQLHYRLNEPLLALFEGSSYQGFIELHFGEQQDALPAKLKAQMRRHVKWWQAFRESCNIPQPNR</sequence>
<protein>
    <recommendedName>
        <fullName evidence="3">DUF3080 domain-containing protein</fullName>
    </recommendedName>
</protein>
<organism evidence="1 2">
    <name type="scientific">Shewanella marisflavi</name>
    <dbReference type="NCBI Taxonomy" id="260364"/>
    <lineage>
        <taxon>Bacteria</taxon>
        <taxon>Pseudomonadati</taxon>
        <taxon>Pseudomonadota</taxon>
        <taxon>Gammaproteobacteria</taxon>
        <taxon>Alteromonadales</taxon>
        <taxon>Shewanellaceae</taxon>
        <taxon>Shewanella</taxon>
    </lineage>
</organism>
<evidence type="ECO:0008006" key="3">
    <source>
        <dbReference type="Google" id="ProtNLM"/>
    </source>
</evidence>
<dbReference type="Proteomes" id="UP000198233">
    <property type="component" value="Chromosome"/>
</dbReference>
<proteinExistence type="predicted"/>
<reference evidence="1 2" key="1">
    <citation type="submission" date="2017-06" db="EMBL/GenBank/DDBJ databases">
        <title>Complete genome sequence of Shewanella marisflavi EP1 associated with anaerobic 2,4-dinitrotoluene reduction and salt tolerance.</title>
        <authorList>
            <person name="Huang J."/>
        </authorList>
    </citation>
    <scope>NUCLEOTIDE SEQUENCE [LARGE SCALE GENOMIC DNA]</scope>
    <source>
        <strain evidence="1 2">EP1</strain>
    </source>
</reference>
<dbReference type="KEGG" id="smav:CFF01_16510"/>
<gene>
    <name evidence="1" type="ORF">CFF01_16510</name>
</gene>
<dbReference type="EMBL" id="CP022272">
    <property type="protein sequence ID" value="ASJ98064.1"/>
    <property type="molecule type" value="Genomic_DNA"/>
</dbReference>